<dbReference type="OMA" id="WWRQLIA"/>
<dbReference type="AlphaFoldDB" id="A0A9Q0RRF4"/>
<comment type="caution">
    <text evidence="1">The sequence shown here is derived from an EMBL/GenBank/DDBJ whole genome shotgun (WGS) entry which is preliminary data.</text>
</comment>
<sequence length="256" mass="29554">MIKIPNKTLRLITFDVTNTLIKVKHDIGTEYAKVANIYGISGIADNPERIQRLTESFRLNFRKYNKELPNYGYNRNMTSVQWWQQLVISTFTDAGLIVDNSNLKKIENTSAHLFKLYSRGSQWELKHGVHDLLSELHKQRPNLNVSILSNFDERLESVLRDLGLTHYFNQIFISRQLGFAKPDHKAFLTILDKLKIKNPKLEYLHVGDSVELDYDPVVNDPIDGNSLIIGNSTKLNTDSKFVVRDLIQLKTILELE</sequence>
<gene>
    <name evidence="1" type="ORF">RDWZM_002309</name>
</gene>
<organism evidence="1 2">
    <name type="scientific">Blomia tropicalis</name>
    <name type="common">Mite</name>
    <dbReference type="NCBI Taxonomy" id="40697"/>
    <lineage>
        <taxon>Eukaryota</taxon>
        <taxon>Metazoa</taxon>
        <taxon>Ecdysozoa</taxon>
        <taxon>Arthropoda</taxon>
        <taxon>Chelicerata</taxon>
        <taxon>Arachnida</taxon>
        <taxon>Acari</taxon>
        <taxon>Acariformes</taxon>
        <taxon>Sarcoptiformes</taxon>
        <taxon>Astigmata</taxon>
        <taxon>Glycyphagoidea</taxon>
        <taxon>Echimyopodidae</taxon>
        <taxon>Blomia</taxon>
    </lineage>
</organism>
<dbReference type="SUPFAM" id="SSF56784">
    <property type="entry name" value="HAD-like"/>
    <property type="match status" value="1"/>
</dbReference>
<reference evidence="1" key="1">
    <citation type="submission" date="2022-12" db="EMBL/GenBank/DDBJ databases">
        <title>Genome assemblies of Blomia tropicalis.</title>
        <authorList>
            <person name="Cui Y."/>
        </authorList>
    </citation>
    <scope>NUCLEOTIDE SEQUENCE</scope>
    <source>
        <tissue evidence="1">Adult mites</tissue>
    </source>
</reference>
<dbReference type="NCBIfam" id="TIGR02252">
    <property type="entry name" value="DREG-2"/>
    <property type="match status" value="1"/>
</dbReference>
<dbReference type="InterPro" id="IPR011949">
    <property type="entry name" value="HAD-SF_hydro_IA_REG-2-like"/>
</dbReference>
<dbReference type="EMBL" id="JAPWDV010000001">
    <property type="protein sequence ID" value="KAJ6223764.1"/>
    <property type="molecule type" value="Genomic_DNA"/>
</dbReference>
<dbReference type="PANTHER" id="PTHR46191:SF2">
    <property type="entry name" value="HALOACID DEHALOGENASE-LIKE HYDROLASE DOMAIN-CONTAINING PROTEIN 3"/>
    <property type="match status" value="1"/>
</dbReference>
<dbReference type="InterPro" id="IPR051828">
    <property type="entry name" value="HAD-like_hydrolase_domain"/>
</dbReference>
<dbReference type="InterPro" id="IPR006439">
    <property type="entry name" value="HAD-SF_hydro_IA"/>
</dbReference>
<accession>A0A9Q0RRF4</accession>
<dbReference type="InterPro" id="IPR023214">
    <property type="entry name" value="HAD_sf"/>
</dbReference>
<dbReference type="NCBIfam" id="TIGR01549">
    <property type="entry name" value="HAD-SF-IA-v1"/>
    <property type="match status" value="1"/>
</dbReference>
<protein>
    <submittedName>
        <fullName evidence="1">Uncharacterized protein</fullName>
    </submittedName>
</protein>
<proteinExistence type="predicted"/>
<evidence type="ECO:0000313" key="1">
    <source>
        <dbReference type="EMBL" id="KAJ6223764.1"/>
    </source>
</evidence>
<dbReference type="Gene3D" id="1.10.150.720">
    <property type="entry name" value="Haloacid dehalogenase-like hydrolase"/>
    <property type="match status" value="1"/>
</dbReference>
<dbReference type="GO" id="GO:0005634">
    <property type="term" value="C:nucleus"/>
    <property type="evidence" value="ECO:0007669"/>
    <property type="project" value="TreeGrafter"/>
</dbReference>
<dbReference type="Proteomes" id="UP001142055">
    <property type="component" value="Chromosome 1"/>
</dbReference>
<dbReference type="InterPro" id="IPR036412">
    <property type="entry name" value="HAD-like_sf"/>
</dbReference>
<dbReference type="Pfam" id="PF00702">
    <property type="entry name" value="Hydrolase"/>
    <property type="match status" value="1"/>
</dbReference>
<dbReference type="Gene3D" id="3.40.50.1000">
    <property type="entry name" value="HAD superfamily/HAD-like"/>
    <property type="match status" value="1"/>
</dbReference>
<evidence type="ECO:0000313" key="2">
    <source>
        <dbReference type="Proteomes" id="UP001142055"/>
    </source>
</evidence>
<keyword evidence="2" id="KW-1185">Reference proteome</keyword>
<dbReference type="SFLD" id="SFLDG01129">
    <property type="entry name" value="C1.5:_HAD__Beta-PGM__Phosphata"/>
    <property type="match status" value="1"/>
</dbReference>
<name>A0A9Q0RRF4_BLOTA</name>
<dbReference type="InterPro" id="IPR044924">
    <property type="entry name" value="HAD-SF_hydro_IA_REG-2-like_cap"/>
</dbReference>
<dbReference type="PANTHER" id="PTHR46191">
    <property type="match status" value="1"/>
</dbReference>
<dbReference type="SFLD" id="SFLDS00003">
    <property type="entry name" value="Haloacid_Dehalogenase"/>
    <property type="match status" value="1"/>
</dbReference>